<dbReference type="PROSITE" id="PS50157">
    <property type="entry name" value="ZINC_FINGER_C2H2_2"/>
    <property type="match status" value="1"/>
</dbReference>
<evidence type="ECO:0000256" key="1">
    <source>
        <dbReference type="ARBA" id="ARBA00004123"/>
    </source>
</evidence>
<feature type="compositionally biased region" description="Polar residues" evidence="9">
    <location>
        <begin position="447"/>
        <end position="470"/>
    </location>
</feature>
<evidence type="ECO:0000256" key="2">
    <source>
        <dbReference type="ARBA" id="ARBA00022723"/>
    </source>
</evidence>
<evidence type="ECO:0000256" key="7">
    <source>
        <dbReference type="ARBA" id="ARBA00023242"/>
    </source>
</evidence>
<feature type="domain" description="C2H2-type" evidence="10">
    <location>
        <begin position="319"/>
        <end position="348"/>
    </location>
</feature>
<evidence type="ECO:0000313" key="12">
    <source>
        <dbReference type="Proteomes" id="UP000717696"/>
    </source>
</evidence>
<evidence type="ECO:0000256" key="4">
    <source>
        <dbReference type="ARBA" id="ARBA00022833"/>
    </source>
</evidence>
<dbReference type="PANTHER" id="PTHR46179">
    <property type="entry name" value="ZINC FINGER PROTEIN"/>
    <property type="match status" value="1"/>
</dbReference>
<keyword evidence="4" id="KW-0862">Zinc</keyword>
<keyword evidence="6" id="KW-0804">Transcription</keyword>
<evidence type="ECO:0000256" key="6">
    <source>
        <dbReference type="ARBA" id="ARBA00023163"/>
    </source>
</evidence>
<evidence type="ECO:0000256" key="3">
    <source>
        <dbReference type="ARBA" id="ARBA00022771"/>
    </source>
</evidence>
<name>A0A9P9ETT8_9HYPO</name>
<proteinExistence type="predicted"/>
<dbReference type="OrthoDB" id="6133115at2759"/>
<dbReference type="Gene3D" id="3.30.160.60">
    <property type="entry name" value="Classic Zinc Finger"/>
    <property type="match status" value="1"/>
</dbReference>
<organism evidence="11 12">
    <name type="scientific">Dactylonectria estremocensis</name>
    <dbReference type="NCBI Taxonomy" id="1079267"/>
    <lineage>
        <taxon>Eukaryota</taxon>
        <taxon>Fungi</taxon>
        <taxon>Dikarya</taxon>
        <taxon>Ascomycota</taxon>
        <taxon>Pezizomycotina</taxon>
        <taxon>Sordariomycetes</taxon>
        <taxon>Hypocreomycetidae</taxon>
        <taxon>Hypocreales</taxon>
        <taxon>Nectriaceae</taxon>
        <taxon>Dactylonectria</taxon>
    </lineage>
</organism>
<evidence type="ECO:0000256" key="9">
    <source>
        <dbReference type="SAM" id="MobiDB-lite"/>
    </source>
</evidence>
<dbReference type="AlphaFoldDB" id="A0A9P9ETT8"/>
<keyword evidence="3 8" id="KW-0863">Zinc-finger</keyword>
<dbReference type="SMART" id="SM00355">
    <property type="entry name" value="ZnF_C2H2"/>
    <property type="match status" value="5"/>
</dbReference>
<keyword evidence="5" id="KW-0805">Transcription regulation</keyword>
<dbReference type="SUPFAM" id="SSF57667">
    <property type="entry name" value="beta-beta-alpha zinc fingers"/>
    <property type="match status" value="1"/>
</dbReference>
<dbReference type="InterPro" id="IPR051061">
    <property type="entry name" value="Zinc_finger_trans_reg"/>
</dbReference>
<keyword evidence="2" id="KW-0479">Metal-binding</keyword>
<accession>A0A9P9ETT8</accession>
<evidence type="ECO:0000256" key="8">
    <source>
        <dbReference type="PROSITE-ProRule" id="PRU00042"/>
    </source>
</evidence>
<comment type="caution">
    <text evidence="11">The sequence shown here is derived from an EMBL/GenBank/DDBJ whole genome shotgun (WGS) entry which is preliminary data.</text>
</comment>
<keyword evidence="12" id="KW-1185">Reference proteome</keyword>
<dbReference type="PROSITE" id="PS00028">
    <property type="entry name" value="ZINC_FINGER_C2H2_1"/>
    <property type="match status" value="2"/>
</dbReference>
<dbReference type="PANTHER" id="PTHR46179:SF13">
    <property type="entry name" value="C2H2-TYPE DOMAIN-CONTAINING PROTEIN"/>
    <property type="match status" value="1"/>
</dbReference>
<dbReference type="Proteomes" id="UP000717696">
    <property type="component" value="Unassembled WGS sequence"/>
</dbReference>
<feature type="region of interest" description="Disordered" evidence="9">
    <location>
        <begin position="80"/>
        <end position="110"/>
    </location>
</feature>
<dbReference type="EMBL" id="JAGMUU010000009">
    <property type="protein sequence ID" value="KAH7145484.1"/>
    <property type="molecule type" value="Genomic_DNA"/>
</dbReference>
<evidence type="ECO:0000256" key="5">
    <source>
        <dbReference type="ARBA" id="ARBA00023015"/>
    </source>
</evidence>
<keyword evidence="7" id="KW-0539">Nucleus</keyword>
<sequence>MEHLYMDLRPWVCHEAACEYGNDSFHSRDDWIQHLALQHGFDNGWQSIECPFCLEPTGSGKVVIVKHLSSHMEEISLASLPAGVDSDSDDESSSIASEHSESAEANQNHPALGPKVINRIHELILRPLLAKPALKDFEPILLDVPRQIQSKEIICLRDLEKTLILMAPERTKTAALYIDFCLASVRFIQATVEYLSDREKTRPGDRPYTNGYFIDLKDNILEYGRQLAAANVSPEDMGIDASGETKLFGGIAVNGRPAELVRVLKDGTHISMDTGKVVDVDEAPIKIKRSLSEQREGEQEIIKSMARRKKISPEELAPKKCKEPGCDKAFKRRCDLTKHEKTHSRPWKCPLPACKYHHYGWPNKKEMDRHFNAKHVEPPALYECLYKPCLYKFKRESNCKQHMEKAHGWTYVRTKKNGMAPNAASEQGHFTTHQVLGGYSAIYGDTDSVQPQLPTTDQPSATAKANPESN</sequence>
<dbReference type="GO" id="GO:0006357">
    <property type="term" value="P:regulation of transcription by RNA polymerase II"/>
    <property type="evidence" value="ECO:0007669"/>
    <property type="project" value="TreeGrafter"/>
</dbReference>
<dbReference type="InterPro" id="IPR013087">
    <property type="entry name" value="Znf_C2H2_type"/>
</dbReference>
<dbReference type="GO" id="GO:0005634">
    <property type="term" value="C:nucleus"/>
    <property type="evidence" value="ECO:0007669"/>
    <property type="project" value="UniProtKB-SubCell"/>
</dbReference>
<evidence type="ECO:0000259" key="10">
    <source>
        <dbReference type="PROSITE" id="PS50157"/>
    </source>
</evidence>
<reference evidence="11" key="1">
    <citation type="journal article" date="2021" name="Nat. Commun.">
        <title>Genetic determinants of endophytism in the Arabidopsis root mycobiome.</title>
        <authorList>
            <person name="Mesny F."/>
            <person name="Miyauchi S."/>
            <person name="Thiergart T."/>
            <person name="Pickel B."/>
            <person name="Atanasova L."/>
            <person name="Karlsson M."/>
            <person name="Huettel B."/>
            <person name="Barry K.W."/>
            <person name="Haridas S."/>
            <person name="Chen C."/>
            <person name="Bauer D."/>
            <person name="Andreopoulos W."/>
            <person name="Pangilinan J."/>
            <person name="LaButti K."/>
            <person name="Riley R."/>
            <person name="Lipzen A."/>
            <person name="Clum A."/>
            <person name="Drula E."/>
            <person name="Henrissat B."/>
            <person name="Kohler A."/>
            <person name="Grigoriev I.V."/>
            <person name="Martin F.M."/>
            <person name="Hacquard S."/>
        </authorList>
    </citation>
    <scope>NUCLEOTIDE SEQUENCE</scope>
    <source>
        <strain evidence="11">MPI-CAGE-AT-0021</strain>
    </source>
</reference>
<dbReference type="GO" id="GO:0008270">
    <property type="term" value="F:zinc ion binding"/>
    <property type="evidence" value="ECO:0007669"/>
    <property type="project" value="UniProtKB-KW"/>
</dbReference>
<comment type="subcellular location">
    <subcellularLocation>
        <location evidence="1">Nucleus</location>
    </subcellularLocation>
</comment>
<protein>
    <recommendedName>
        <fullName evidence="10">C2H2-type domain-containing protein</fullName>
    </recommendedName>
</protein>
<gene>
    <name evidence="11" type="ORF">B0J13DRAFT_322822</name>
</gene>
<evidence type="ECO:0000313" key="11">
    <source>
        <dbReference type="EMBL" id="KAH7145484.1"/>
    </source>
</evidence>
<dbReference type="InterPro" id="IPR036236">
    <property type="entry name" value="Znf_C2H2_sf"/>
</dbReference>
<feature type="region of interest" description="Disordered" evidence="9">
    <location>
        <begin position="446"/>
        <end position="470"/>
    </location>
</feature>